<dbReference type="InterPro" id="IPR032171">
    <property type="entry name" value="COR-A"/>
</dbReference>
<dbReference type="Gene3D" id="3.40.50.300">
    <property type="entry name" value="P-loop containing nucleotide triphosphate hydrolases"/>
    <property type="match status" value="2"/>
</dbReference>
<protein>
    <recommendedName>
        <fullName evidence="3">COR domain-containing protein</fullName>
    </recommendedName>
</protein>
<dbReference type="InterPro" id="IPR036388">
    <property type="entry name" value="WH-like_DNA-bd_sf"/>
</dbReference>
<organism evidence="4">
    <name type="scientific">Amphimedon queenslandica</name>
    <name type="common">Sponge</name>
    <dbReference type="NCBI Taxonomy" id="400682"/>
    <lineage>
        <taxon>Eukaryota</taxon>
        <taxon>Metazoa</taxon>
        <taxon>Porifera</taxon>
        <taxon>Demospongiae</taxon>
        <taxon>Heteroscleromorpha</taxon>
        <taxon>Haplosclerida</taxon>
        <taxon>Niphatidae</taxon>
        <taxon>Amphimedon</taxon>
    </lineage>
</organism>
<feature type="compositionally biased region" description="Basic residues" evidence="2">
    <location>
        <begin position="1"/>
        <end position="12"/>
    </location>
</feature>
<feature type="region of interest" description="Disordered" evidence="2">
    <location>
        <begin position="1"/>
        <end position="26"/>
    </location>
</feature>
<keyword evidence="5" id="KW-1185">Reference proteome</keyword>
<dbReference type="EnsemblMetazoa" id="XM_020003320.1">
    <property type="protein sequence ID" value="XP_019858879.1"/>
    <property type="gene ID" value="LOC109587100"/>
</dbReference>
<feature type="compositionally biased region" description="Polar residues" evidence="2">
    <location>
        <begin position="925"/>
        <end position="943"/>
    </location>
</feature>
<dbReference type="eggNOG" id="ENOG502S6Y4">
    <property type="taxonomic scope" value="Eukaryota"/>
</dbReference>
<evidence type="ECO:0000259" key="3">
    <source>
        <dbReference type="Pfam" id="PF16095"/>
    </source>
</evidence>
<reference evidence="5" key="1">
    <citation type="journal article" date="2010" name="Nature">
        <title>The Amphimedon queenslandica genome and the evolution of animal complexity.</title>
        <authorList>
            <person name="Srivastava M."/>
            <person name="Simakov O."/>
            <person name="Chapman J."/>
            <person name="Fahey B."/>
            <person name="Gauthier M.E."/>
            <person name="Mitros T."/>
            <person name="Richards G.S."/>
            <person name="Conaco C."/>
            <person name="Dacre M."/>
            <person name="Hellsten U."/>
            <person name="Larroux C."/>
            <person name="Putnam N.H."/>
            <person name="Stanke M."/>
            <person name="Adamska M."/>
            <person name="Darling A."/>
            <person name="Degnan S.M."/>
            <person name="Oakley T.H."/>
            <person name="Plachetzki D.C."/>
            <person name="Zhai Y."/>
            <person name="Adamski M."/>
            <person name="Calcino A."/>
            <person name="Cummins S.F."/>
            <person name="Goodstein D.M."/>
            <person name="Harris C."/>
            <person name="Jackson D.J."/>
            <person name="Leys S.P."/>
            <person name="Shu S."/>
            <person name="Woodcroft B.J."/>
            <person name="Vervoort M."/>
            <person name="Kosik K.S."/>
            <person name="Manning G."/>
            <person name="Degnan B.M."/>
            <person name="Rokhsar D.S."/>
        </authorList>
    </citation>
    <scope>NUCLEOTIDE SEQUENCE [LARGE SCALE GENOMIC DNA]</scope>
</reference>
<feature type="region of interest" description="Disordered" evidence="2">
    <location>
        <begin position="925"/>
        <end position="959"/>
    </location>
</feature>
<evidence type="ECO:0000313" key="4">
    <source>
        <dbReference type="EnsemblMetazoa" id="Aqu2.1.15734_001"/>
    </source>
</evidence>
<proteinExistence type="predicted"/>
<name>A0A1X7TLF2_AMPQE</name>
<dbReference type="AlphaFoldDB" id="A0A1X7TLF2"/>
<evidence type="ECO:0000256" key="1">
    <source>
        <dbReference type="ARBA" id="ARBA00022737"/>
    </source>
</evidence>
<evidence type="ECO:0000256" key="2">
    <source>
        <dbReference type="SAM" id="MobiDB-lite"/>
    </source>
</evidence>
<feature type="compositionally biased region" description="Low complexity" evidence="2">
    <location>
        <begin position="944"/>
        <end position="956"/>
    </location>
</feature>
<dbReference type="Pfam" id="PF16095">
    <property type="entry name" value="COR-A"/>
    <property type="match status" value="1"/>
</dbReference>
<keyword evidence="1" id="KW-0677">Repeat</keyword>
<evidence type="ECO:0000313" key="5">
    <source>
        <dbReference type="Proteomes" id="UP000007879"/>
    </source>
</evidence>
<dbReference type="OrthoDB" id="5972881at2759"/>
<accession>A0A1X7TLF2</accession>
<dbReference type="EnsemblMetazoa" id="Aqu2.1.15734_001">
    <property type="protein sequence ID" value="Aqu2.1.15734_001"/>
    <property type="gene ID" value="Aqu2.1.15734"/>
</dbReference>
<gene>
    <name evidence="4" type="primary">109587100</name>
</gene>
<dbReference type="InParanoid" id="A0A1X7TLF2"/>
<sequence length="1084" mass="123659">MSRKASLSRHRFQRFESEEEEADDHEQFEHFLNQEETRGQALASKIKAKKGNGHFHCISDDFIKKDLYDKEVAEKEVNVAYSRIMLLGSAGVGKTCFTRSLMKEKYQRDTNSTIIFDVQSVRPIDTPPTEQQDAAIMVKSQSDEPLSSKKGFVTLNKSDGLSNRPFQLKSHMLSENKKWKQVDENDEIDELAYLITAVYDKDSGSENLRSVVAALLLYQIESPFCPADFCDQKVHSEKVDLFLEKAIKRAQEIGPVPIQDIKPQPFMHIWDCGGQAVFLEILPAFLTPRTLFFLLFNAAKSLDEKWKNICNIKGNVVCDDVESMSTKDLLFNWMANIHHHLAQLDERGAFLSYPRIYCIGTHGDQINPDEQRAAIKKMMLIYQNKAFAYLINKVLIIDNTTAGSHNEDPRFSTIREEVSDFTCNKLIVKTPVSWVLFRKIIKMLDKKVISLKEAHEIGLACKIPYNDVPKVLLFYHDLGVLLYYSFIKGLQDRVITSPQWFVETLGKVFTLEGRENQDATEAMWSLLRKKGILVQPLYQEVWRDCTEIEADDLMELLVHFRLAAEVETDQFFIPDTKQYFLPAVLKSYDISSPQSFLDDQPVARATNLHITFSTDFVPPGFFTRFIASFAKKSSCKICFEEGVFRNHIIFMFGTPSVNQVSFTDLCTTIRVSVERFSDAPNITPFSNTCQELKSILEKCGNEVDNSLANQPDFSKKISIARELNYECTACDGYEPHYISPASGQTADLPLCCQKKKKHRQPTLEESYWFPDGKQTDEDIPESISEQEMVEISKRVGDKAATLAACLEMLQKFKALQQNPAHSNNPMLHLLYEWKIGGGCRDELVKALKLSDLHQLADQVKISNYKYARSRRPSDSFHEINSDFDSSRHINEQAQTKKRIEVYKFDPQGLPRSISNIEVTEVEVKNTSTDSDSRQFTNFDNNQISSSSATSRASGSTCDQIQDKSLASHSQGHLYAPQSMSEVATCLSDIDDDDLLRASNSFKAQDIKKFVKICDDDSGYLQSVMDKYQHEHSDTQTIVFQVLRAMVKKYPDLSKEKLKTKLHLMRFDEAAKNPSEHDKNKCSIL</sequence>
<dbReference type="KEGG" id="aqu:109587100"/>
<dbReference type="Gene3D" id="1.10.10.10">
    <property type="entry name" value="Winged helix-like DNA-binding domain superfamily/Winged helix DNA-binding domain"/>
    <property type="match status" value="1"/>
</dbReference>
<dbReference type="InterPro" id="IPR027417">
    <property type="entry name" value="P-loop_NTPase"/>
</dbReference>
<dbReference type="SUPFAM" id="SSF52540">
    <property type="entry name" value="P-loop containing nucleoside triphosphate hydrolases"/>
    <property type="match status" value="1"/>
</dbReference>
<reference evidence="4" key="2">
    <citation type="submission" date="2017-05" db="UniProtKB">
        <authorList>
            <consortium name="EnsemblMetazoa"/>
        </authorList>
    </citation>
    <scope>IDENTIFICATION</scope>
</reference>
<dbReference type="Proteomes" id="UP000007879">
    <property type="component" value="Unassembled WGS sequence"/>
</dbReference>
<feature type="domain" description="COR" evidence="3">
    <location>
        <begin position="431"/>
        <end position="574"/>
    </location>
</feature>